<comment type="caution">
    <text evidence="1">The sequence shown here is derived from an EMBL/GenBank/DDBJ whole genome shotgun (WGS) entry which is preliminary data.</text>
</comment>
<organism evidence="1">
    <name type="scientific">bioreactor metagenome</name>
    <dbReference type="NCBI Taxonomy" id="1076179"/>
    <lineage>
        <taxon>unclassified sequences</taxon>
        <taxon>metagenomes</taxon>
        <taxon>ecological metagenomes</taxon>
    </lineage>
</organism>
<gene>
    <name evidence="1" type="ORF">SDC9_134238</name>
</gene>
<evidence type="ECO:0000313" key="1">
    <source>
        <dbReference type="EMBL" id="MPM87144.1"/>
    </source>
</evidence>
<proteinExistence type="predicted"/>
<reference evidence="1" key="1">
    <citation type="submission" date="2019-08" db="EMBL/GenBank/DDBJ databases">
        <authorList>
            <person name="Kucharzyk K."/>
            <person name="Murdoch R.W."/>
            <person name="Higgins S."/>
            <person name="Loffler F."/>
        </authorList>
    </citation>
    <scope>NUCLEOTIDE SEQUENCE</scope>
</reference>
<sequence length="95" mass="10918">MRVHLTDQPEIVLGCFQSRMTHVDGQIGQACGQVVSILYPLVHHSYRIRVAQVMKSRPFSPASMRDARLPKIFSEFPVQKVTTMRFPIHILEQQT</sequence>
<accession>A0A645DCM6</accession>
<protein>
    <submittedName>
        <fullName evidence="1">Uncharacterized protein</fullName>
    </submittedName>
</protein>
<dbReference type="AlphaFoldDB" id="A0A645DCM6"/>
<name>A0A645DCM6_9ZZZZ</name>
<dbReference type="EMBL" id="VSSQ01035033">
    <property type="protein sequence ID" value="MPM87144.1"/>
    <property type="molecule type" value="Genomic_DNA"/>
</dbReference>